<dbReference type="SUPFAM" id="SSF89028">
    <property type="entry name" value="Cobalamin adenosyltransferase-like"/>
    <property type="match status" value="1"/>
</dbReference>
<proteinExistence type="inferred from homology"/>
<evidence type="ECO:0000256" key="5">
    <source>
        <dbReference type="ARBA" id="ARBA00020963"/>
    </source>
</evidence>
<evidence type="ECO:0000256" key="11">
    <source>
        <dbReference type="ARBA" id="ARBA00033334"/>
    </source>
</evidence>
<dbReference type="InterPro" id="IPR029499">
    <property type="entry name" value="PduO-typ"/>
</dbReference>
<dbReference type="GO" id="GO:0005524">
    <property type="term" value="F:ATP binding"/>
    <property type="evidence" value="ECO:0007669"/>
    <property type="project" value="UniProtKB-UniRule"/>
</dbReference>
<keyword evidence="9 15" id="KW-0067">ATP-binding</keyword>
<comment type="pathway">
    <text evidence="1 15">Cofactor biosynthesis; adenosylcobalamin biosynthesis; adenosylcobalamin from cob(II)yrinate a,c-diamide: step 2/7.</text>
</comment>
<dbReference type="EMBL" id="CP045273">
    <property type="protein sequence ID" value="QJX80992.1"/>
    <property type="molecule type" value="Genomic_DNA"/>
</dbReference>
<evidence type="ECO:0000256" key="14">
    <source>
        <dbReference type="ARBA" id="ARBA00048692"/>
    </source>
</evidence>
<evidence type="ECO:0000256" key="1">
    <source>
        <dbReference type="ARBA" id="ARBA00005121"/>
    </source>
</evidence>
<dbReference type="GO" id="GO:0009236">
    <property type="term" value="P:cobalamin biosynthetic process"/>
    <property type="evidence" value="ECO:0007669"/>
    <property type="project" value="UniProtKB-UniRule"/>
</dbReference>
<evidence type="ECO:0000313" key="18">
    <source>
        <dbReference type="Proteomes" id="UP000501076"/>
    </source>
</evidence>
<dbReference type="AlphaFoldDB" id="A0A6M6E213"/>
<keyword evidence="17" id="KW-0614">Plasmid</keyword>
<gene>
    <name evidence="17" type="ORF">FDZ14_33420</name>
</gene>
<evidence type="ECO:0000256" key="15">
    <source>
        <dbReference type="RuleBase" id="RU366026"/>
    </source>
</evidence>
<evidence type="ECO:0000256" key="7">
    <source>
        <dbReference type="ARBA" id="ARBA00022679"/>
    </source>
</evidence>
<reference evidence="17 18" key="1">
    <citation type="submission" date="2019-10" db="EMBL/GenBank/DDBJ databases">
        <title>Complete genome sequences for adaption low water activity.</title>
        <authorList>
            <person name="Zhao L."/>
            <person name="Zhong J."/>
        </authorList>
    </citation>
    <scope>NUCLEOTIDE SEQUENCE [LARGE SCALE GENOMIC DNA]</scope>
    <source>
        <strain evidence="17 18">FDU301</strain>
        <plasmid evidence="18">pfdu301a</plasmid>
    </source>
</reference>
<evidence type="ECO:0000256" key="10">
    <source>
        <dbReference type="ARBA" id="ARBA00031529"/>
    </source>
</evidence>
<dbReference type="Pfam" id="PF01923">
    <property type="entry name" value="Cob_adeno_trans"/>
    <property type="match status" value="1"/>
</dbReference>
<dbReference type="UniPathway" id="UPA00148">
    <property type="reaction ID" value="UER00233"/>
</dbReference>
<organism evidence="17 18">
    <name type="scientific">Priestia megaterium</name>
    <name type="common">Bacillus megaterium</name>
    <dbReference type="NCBI Taxonomy" id="1404"/>
    <lineage>
        <taxon>Bacteria</taxon>
        <taxon>Bacillati</taxon>
        <taxon>Bacillota</taxon>
        <taxon>Bacilli</taxon>
        <taxon>Bacillales</taxon>
        <taxon>Bacillaceae</taxon>
        <taxon>Priestia</taxon>
    </lineage>
</organism>
<sequence>MAKIYTKTGDKGTTSLVNGKRISKADIRVNCYGTVDELNSFIGLALSQISLGAGEVEKDIRETFHTVQTKLFYVGADLSTPATDEVKWRLEKSDIKFLEKKIDEWTTRVPELTSFILPGGVEAAASFHVARTICRRAERTIVSIIDVVNPLSLQYVNRLSDFLFVAARYINYLYGNEDTILKTK</sequence>
<protein>
    <recommendedName>
        <fullName evidence="5 15">Corrinoid adenosyltransferase</fullName>
        <ecNumber evidence="4 15">2.5.1.17</ecNumber>
    </recommendedName>
    <alternativeName>
        <fullName evidence="10 15">Cob(II)alamin adenosyltransferase</fullName>
    </alternativeName>
    <alternativeName>
        <fullName evidence="12 15">Cob(II)yrinic acid a,c-diamide adenosyltransferase</fullName>
    </alternativeName>
    <alternativeName>
        <fullName evidence="11 15">Cobinamide/cobalamin adenosyltransferase</fullName>
    </alternativeName>
</protein>
<evidence type="ECO:0000256" key="8">
    <source>
        <dbReference type="ARBA" id="ARBA00022741"/>
    </source>
</evidence>
<comment type="subunit">
    <text evidence="3">Homotrimer.</text>
</comment>
<comment type="catalytic activity">
    <reaction evidence="14 15">
        <text>2 cob(II)alamin + reduced [electron-transfer flavoprotein] + 2 ATP = 2 adenosylcob(III)alamin + 2 triphosphate + oxidized [electron-transfer flavoprotein] + 3 H(+)</text>
        <dbReference type="Rhea" id="RHEA:28671"/>
        <dbReference type="Rhea" id="RHEA-COMP:10685"/>
        <dbReference type="Rhea" id="RHEA-COMP:10686"/>
        <dbReference type="ChEBI" id="CHEBI:15378"/>
        <dbReference type="ChEBI" id="CHEBI:16304"/>
        <dbReference type="ChEBI" id="CHEBI:18036"/>
        <dbReference type="ChEBI" id="CHEBI:18408"/>
        <dbReference type="ChEBI" id="CHEBI:30616"/>
        <dbReference type="ChEBI" id="CHEBI:57692"/>
        <dbReference type="ChEBI" id="CHEBI:58307"/>
        <dbReference type="EC" id="2.5.1.17"/>
    </reaction>
</comment>
<feature type="domain" description="Cobalamin adenosyltransferase-like" evidence="16">
    <location>
        <begin position="4"/>
        <end position="170"/>
    </location>
</feature>
<comment type="similarity">
    <text evidence="2 15">Belongs to the Cob(I)alamin adenosyltransferase family.</text>
</comment>
<dbReference type="PANTHER" id="PTHR12213">
    <property type="entry name" value="CORRINOID ADENOSYLTRANSFERASE"/>
    <property type="match status" value="1"/>
</dbReference>
<evidence type="ECO:0000256" key="13">
    <source>
        <dbReference type="ARBA" id="ARBA00048555"/>
    </source>
</evidence>
<dbReference type="PANTHER" id="PTHR12213:SF0">
    <property type="entry name" value="CORRINOID ADENOSYLTRANSFERASE MMAB"/>
    <property type="match status" value="1"/>
</dbReference>
<accession>A0A6M6E213</accession>
<geneLocation type="plasmid" evidence="18">
    <name>pfdu301a</name>
</geneLocation>
<evidence type="ECO:0000256" key="4">
    <source>
        <dbReference type="ARBA" id="ARBA00012454"/>
    </source>
</evidence>
<keyword evidence="7 15" id="KW-0808">Transferase</keyword>
<dbReference type="InterPro" id="IPR036451">
    <property type="entry name" value="CblAdoTrfase-like_sf"/>
</dbReference>
<keyword evidence="6 15" id="KW-0169">Cobalamin biosynthesis</keyword>
<dbReference type="Gene3D" id="1.20.1200.10">
    <property type="entry name" value="Cobalamin adenosyltransferase-like"/>
    <property type="match status" value="1"/>
</dbReference>
<dbReference type="FunFam" id="1.20.1200.10:FF:000001">
    <property type="entry name" value="Cob(I)yrinic acid a,c-diamide adenosyltransferase"/>
    <property type="match status" value="1"/>
</dbReference>
<dbReference type="GO" id="GO:0008817">
    <property type="term" value="F:corrinoid adenosyltransferase activity"/>
    <property type="evidence" value="ECO:0007669"/>
    <property type="project" value="UniProtKB-UniRule"/>
</dbReference>
<evidence type="ECO:0000256" key="2">
    <source>
        <dbReference type="ARBA" id="ARBA00007487"/>
    </source>
</evidence>
<comment type="catalytic activity">
    <reaction evidence="13 15">
        <text>2 cob(II)yrinate a,c diamide + reduced [electron-transfer flavoprotein] + 2 ATP = 2 adenosylcob(III)yrinate a,c-diamide + 2 triphosphate + oxidized [electron-transfer flavoprotein] + 3 H(+)</text>
        <dbReference type="Rhea" id="RHEA:11528"/>
        <dbReference type="Rhea" id="RHEA-COMP:10685"/>
        <dbReference type="Rhea" id="RHEA-COMP:10686"/>
        <dbReference type="ChEBI" id="CHEBI:15378"/>
        <dbReference type="ChEBI" id="CHEBI:18036"/>
        <dbReference type="ChEBI" id="CHEBI:30616"/>
        <dbReference type="ChEBI" id="CHEBI:57692"/>
        <dbReference type="ChEBI" id="CHEBI:58307"/>
        <dbReference type="ChEBI" id="CHEBI:58503"/>
        <dbReference type="ChEBI" id="CHEBI:58537"/>
        <dbReference type="EC" id="2.5.1.17"/>
    </reaction>
</comment>
<dbReference type="InterPro" id="IPR016030">
    <property type="entry name" value="CblAdoTrfase-like"/>
</dbReference>
<keyword evidence="8 15" id="KW-0547">Nucleotide-binding</keyword>
<evidence type="ECO:0000256" key="9">
    <source>
        <dbReference type="ARBA" id="ARBA00022840"/>
    </source>
</evidence>
<evidence type="ECO:0000256" key="6">
    <source>
        <dbReference type="ARBA" id="ARBA00022573"/>
    </source>
</evidence>
<name>A0A6M6E213_PRIMG</name>
<evidence type="ECO:0000256" key="3">
    <source>
        <dbReference type="ARBA" id="ARBA00011233"/>
    </source>
</evidence>
<evidence type="ECO:0000313" key="17">
    <source>
        <dbReference type="EMBL" id="QJX80992.1"/>
    </source>
</evidence>
<evidence type="ECO:0000259" key="16">
    <source>
        <dbReference type="Pfam" id="PF01923"/>
    </source>
</evidence>
<dbReference type="NCBIfam" id="TIGR00636">
    <property type="entry name" value="PduO_Nterm"/>
    <property type="match status" value="1"/>
</dbReference>
<evidence type="ECO:0000256" key="12">
    <source>
        <dbReference type="ARBA" id="ARBA00033354"/>
    </source>
</evidence>
<dbReference type="EC" id="2.5.1.17" evidence="4 15"/>
<dbReference type="Proteomes" id="UP000501076">
    <property type="component" value="Plasmid pFDU301A"/>
</dbReference>